<dbReference type="RefSeq" id="WP_393011075.1">
    <property type="nucleotide sequence ID" value="NZ_JAZAQF010000028.1"/>
</dbReference>
<evidence type="ECO:0000313" key="5">
    <source>
        <dbReference type="Proteomes" id="UP001604335"/>
    </source>
</evidence>
<sequence>MKPRIIICGLGRTGYKVFNLLHQQGAAVTGISDRPLPGMNNAQVVVGDPTSAAVLLSAGLATAQTLVLVGDRDSQNLAILMQARLLNPNLRVVHRLYNAQLGDRLDSTLADHNSLSVSALAAPAFVFAALGSRAIGQVRLFDRLWPMREEAIDFGHPWLGRRLSELWDDRDRMLIDYLPVTPVDRVSHRYEAEDPHREGQRETQREAARDFSRDLQGYPDEPRGDVRFADRPNLVAALSLARELQVGDRLIVATRPTRRPSQLKRRQRLQSFFDGLGRLGHQGRPAAIAFVVLLLAIVVSTILYDVAANTHLSLIEAFYFAVGTITGAGGKEDMLDRAPDALKIYTALLMLVGAGIVGICYALLNDYILGTRFQQVLEVVRLPKRGHFIVAGLGGLGLKTARELRAQGCEVVAIEQDPHNRFLATARSLQIPVVIGDATLPETLVAVGVERAEALLTTTQDELANLEIGLNARTIAPRLTIVLRNQDPQSAMMMQQVFEFETVLSPVELAAPAFAAAALGGRILGSGVTGDRLWVALGTLITPLHPLCGMDVETAAIHLDFVPLYLERPDHATIHGWELLRTVLGAHDVLYLSIPACYLDRLWRLASNRILNQHHDKQFRRIDR</sequence>
<dbReference type="InterPro" id="IPR050721">
    <property type="entry name" value="Trk_Ktr_HKT_K-transport"/>
</dbReference>
<feature type="compositionally biased region" description="Basic and acidic residues" evidence="1">
    <location>
        <begin position="188"/>
        <end position="213"/>
    </location>
</feature>
<dbReference type="Gene3D" id="1.10.287.70">
    <property type="match status" value="1"/>
</dbReference>
<feature type="transmembrane region" description="Helical" evidence="2">
    <location>
        <begin position="286"/>
        <end position="304"/>
    </location>
</feature>
<dbReference type="PANTHER" id="PTHR43833">
    <property type="entry name" value="POTASSIUM CHANNEL PROTEIN 2-RELATED-RELATED"/>
    <property type="match status" value="1"/>
</dbReference>
<evidence type="ECO:0000256" key="1">
    <source>
        <dbReference type="SAM" id="MobiDB-lite"/>
    </source>
</evidence>
<proteinExistence type="predicted"/>
<dbReference type="EMBL" id="JAZAQF010000028">
    <property type="protein sequence ID" value="MFG3817042.1"/>
    <property type="molecule type" value="Genomic_DNA"/>
</dbReference>
<dbReference type="InterPro" id="IPR036291">
    <property type="entry name" value="NAD(P)-bd_dom_sf"/>
</dbReference>
<dbReference type="InterPro" id="IPR003148">
    <property type="entry name" value="RCK_N"/>
</dbReference>
<organism evidence="4 5">
    <name type="scientific">Limnothrix redekei LRLZ20PSL1</name>
    <dbReference type="NCBI Taxonomy" id="3112953"/>
    <lineage>
        <taxon>Bacteria</taxon>
        <taxon>Bacillati</taxon>
        <taxon>Cyanobacteriota</taxon>
        <taxon>Cyanophyceae</taxon>
        <taxon>Pseudanabaenales</taxon>
        <taxon>Pseudanabaenaceae</taxon>
        <taxon>Limnothrix</taxon>
    </lineage>
</organism>
<dbReference type="PROSITE" id="PS51201">
    <property type="entry name" value="RCK_N"/>
    <property type="match status" value="2"/>
</dbReference>
<keyword evidence="2" id="KW-0472">Membrane</keyword>
<feature type="transmembrane region" description="Helical" evidence="2">
    <location>
        <begin position="310"/>
        <end position="330"/>
    </location>
</feature>
<evidence type="ECO:0000256" key="2">
    <source>
        <dbReference type="SAM" id="Phobius"/>
    </source>
</evidence>
<dbReference type="SUPFAM" id="SSF81324">
    <property type="entry name" value="Voltage-gated potassium channels"/>
    <property type="match status" value="1"/>
</dbReference>
<keyword evidence="2" id="KW-1133">Transmembrane helix</keyword>
<dbReference type="Proteomes" id="UP001604335">
    <property type="component" value="Unassembled WGS sequence"/>
</dbReference>
<feature type="transmembrane region" description="Helical" evidence="2">
    <location>
        <begin position="342"/>
        <end position="364"/>
    </location>
</feature>
<evidence type="ECO:0000259" key="3">
    <source>
        <dbReference type="PROSITE" id="PS51201"/>
    </source>
</evidence>
<dbReference type="Gene3D" id="3.40.50.720">
    <property type="entry name" value="NAD(P)-binding Rossmann-like Domain"/>
    <property type="match status" value="2"/>
</dbReference>
<keyword evidence="2" id="KW-0812">Transmembrane</keyword>
<dbReference type="Pfam" id="PF02254">
    <property type="entry name" value="TrkA_N"/>
    <property type="match status" value="2"/>
</dbReference>
<protein>
    <submittedName>
        <fullName evidence="4">NAD-binding protein</fullName>
    </submittedName>
</protein>
<feature type="domain" description="RCK N-terminal" evidence="3">
    <location>
        <begin position="385"/>
        <end position="504"/>
    </location>
</feature>
<evidence type="ECO:0000313" key="4">
    <source>
        <dbReference type="EMBL" id="MFG3817042.1"/>
    </source>
</evidence>
<comment type="caution">
    <text evidence="4">The sequence shown here is derived from an EMBL/GenBank/DDBJ whole genome shotgun (WGS) entry which is preliminary data.</text>
</comment>
<keyword evidence="5" id="KW-1185">Reference proteome</keyword>
<dbReference type="SUPFAM" id="SSF51735">
    <property type="entry name" value="NAD(P)-binding Rossmann-fold domains"/>
    <property type="match status" value="2"/>
</dbReference>
<feature type="domain" description="RCK N-terminal" evidence="3">
    <location>
        <begin position="2"/>
        <end position="115"/>
    </location>
</feature>
<reference evidence="5" key="1">
    <citation type="journal article" date="2024" name="Algal Res.">
        <title>Biochemical, toxicological and genomic investigation of a high-biomass producing Limnothrix strain isolated from Italian shallow drinking water reservoir.</title>
        <authorList>
            <person name="Simonazzi M."/>
            <person name="Shishido T.K."/>
            <person name="Delbaje E."/>
            <person name="Wahlsten M."/>
            <person name="Fewer D.P."/>
            <person name="Sivonen K."/>
            <person name="Pezzolesi L."/>
            <person name="Pistocchi R."/>
        </authorList>
    </citation>
    <scope>NUCLEOTIDE SEQUENCE [LARGE SCALE GENOMIC DNA]</scope>
    <source>
        <strain evidence="5">LRLZ20PSL1</strain>
    </source>
</reference>
<accession>A0ABW7C7D0</accession>
<feature type="region of interest" description="Disordered" evidence="1">
    <location>
        <begin position="188"/>
        <end position="222"/>
    </location>
</feature>
<dbReference type="PANTHER" id="PTHR43833:SF11">
    <property type="entry name" value="VOLTAGE-GATED POTASSIUM CHANNEL KCH"/>
    <property type="match status" value="1"/>
</dbReference>
<gene>
    <name evidence="4" type="ORF">VPK24_05290</name>
</gene>
<name>A0ABW7C7D0_9CYAN</name>